<proteinExistence type="predicted"/>
<comment type="caution">
    <text evidence="1">The sequence shown here is derived from an EMBL/GenBank/DDBJ whole genome shotgun (WGS) entry which is preliminary data.</text>
</comment>
<name>A0ACB8QPQ9_9AGAM</name>
<reference evidence="1" key="1">
    <citation type="submission" date="2021-02" db="EMBL/GenBank/DDBJ databases">
        <authorList>
            <consortium name="DOE Joint Genome Institute"/>
            <person name="Ahrendt S."/>
            <person name="Looney B.P."/>
            <person name="Miyauchi S."/>
            <person name="Morin E."/>
            <person name="Drula E."/>
            <person name="Courty P.E."/>
            <person name="Chicoki N."/>
            <person name="Fauchery L."/>
            <person name="Kohler A."/>
            <person name="Kuo A."/>
            <person name="Labutti K."/>
            <person name="Pangilinan J."/>
            <person name="Lipzen A."/>
            <person name="Riley R."/>
            <person name="Andreopoulos W."/>
            <person name="He G."/>
            <person name="Johnson J."/>
            <person name="Barry K.W."/>
            <person name="Grigoriev I.V."/>
            <person name="Nagy L."/>
            <person name="Hibbett D."/>
            <person name="Henrissat B."/>
            <person name="Matheny P.B."/>
            <person name="Labbe J."/>
            <person name="Martin F."/>
        </authorList>
    </citation>
    <scope>NUCLEOTIDE SEQUENCE</scope>
    <source>
        <strain evidence="1">EC-137</strain>
    </source>
</reference>
<feature type="non-terminal residue" evidence="1">
    <location>
        <position position="1"/>
    </location>
</feature>
<accession>A0ACB8QPQ9</accession>
<gene>
    <name evidence="1" type="ORF">K488DRAFT_15006</name>
</gene>
<protein>
    <submittedName>
        <fullName evidence="1">Uncharacterized protein</fullName>
    </submittedName>
</protein>
<evidence type="ECO:0000313" key="2">
    <source>
        <dbReference type="Proteomes" id="UP000814128"/>
    </source>
</evidence>
<organism evidence="1 2">
    <name type="scientific">Vararia minispora EC-137</name>
    <dbReference type="NCBI Taxonomy" id="1314806"/>
    <lineage>
        <taxon>Eukaryota</taxon>
        <taxon>Fungi</taxon>
        <taxon>Dikarya</taxon>
        <taxon>Basidiomycota</taxon>
        <taxon>Agaricomycotina</taxon>
        <taxon>Agaricomycetes</taxon>
        <taxon>Russulales</taxon>
        <taxon>Lachnocladiaceae</taxon>
        <taxon>Vararia</taxon>
    </lineage>
</organism>
<sequence length="78" mass="8478">APPPDGDGNYPPQLHAGKVGYGPEFGKGVGMGEKLTGLKEELVGHAKHDPQLAQTGRDRRTGELQRREREEAVRPLHS</sequence>
<keyword evidence="2" id="KW-1185">Reference proteome</keyword>
<feature type="non-terminal residue" evidence="1">
    <location>
        <position position="78"/>
    </location>
</feature>
<dbReference type="Proteomes" id="UP000814128">
    <property type="component" value="Unassembled WGS sequence"/>
</dbReference>
<dbReference type="EMBL" id="MU273519">
    <property type="protein sequence ID" value="KAI0033473.1"/>
    <property type="molecule type" value="Genomic_DNA"/>
</dbReference>
<reference evidence="1" key="2">
    <citation type="journal article" date="2022" name="New Phytol.">
        <title>Evolutionary transition to the ectomycorrhizal habit in the genomes of a hyperdiverse lineage of mushroom-forming fungi.</title>
        <authorList>
            <person name="Looney B."/>
            <person name="Miyauchi S."/>
            <person name="Morin E."/>
            <person name="Drula E."/>
            <person name="Courty P.E."/>
            <person name="Kohler A."/>
            <person name="Kuo A."/>
            <person name="LaButti K."/>
            <person name="Pangilinan J."/>
            <person name="Lipzen A."/>
            <person name="Riley R."/>
            <person name="Andreopoulos W."/>
            <person name="He G."/>
            <person name="Johnson J."/>
            <person name="Nolan M."/>
            <person name="Tritt A."/>
            <person name="Barry K.W."/>
            <person name="Grigoriev I.V."/>
            <person name="Nagy L.G."/>
            <person name="Hibbett D."/>
            <person name="Henrissat B."/>
            <person name="Matheny P.B."/>
            <person name="Labbe J."/>
            <person name="Martin F.M."/>
        </authorList>
    </citation>
    <scope>NUCLEOTIDE SEQUENCE</scope>
    <source>
        <strain evidence="1">EC-137</strain>
    </source>
</reference>
<evidence type="ECO:0000313" key="1">
    <source>
        <dbReference type="EMBL" id="KAI0033473.1"/>
    </source>
</evidence>